<comment type="caution">
    <text evidence="2">The sequence shown here is derived from an EMBL/GenBank/DDBJ whole genome shotgun (WGS) entry which is preliminary data.</text>
</comment>
<accession>A0ABQ5Q5C9</accession>
<reference evidence="2 3" key="1">
    <citation type="journal article" date="2023" name="Antonie Van Leeuwenhoek">
        <title>Mesoterricola silvestris gen. nov., sp. nov., Mesoterricola sediminis sp. nov., Geothrix oryzae sp. nov., Geothrix edaphica sp. nov., Geothrix rubra sp. nov., and Geothrix limicola sp. nov., six novel members of Acidobacteriota isolated from soils.</title>
        <authorList>
            <person name="Itoh H."/>
            <person name="Sugisawa Y."/>
            <person name="Mise K."/>
            <person name="Xu Z."/>
            <person name="Kuniyasu M."/>
            <person name="Ushijima N."/>
            <person name="Kawano K."/>
            <person name="Kobayashi E."/>
            <person name="Shiratori Y."/>
            <person name="Masuda Y."/>
            <person name="Senoo K."/>
        </authorList>
    </citation>
    <scope>NUCLEOTIDE SEQUENCE [LARGE SCALE GENOMIC DNA]</scope>
    <source>
        <strain evidence="2 3">Red803</strain>
    </source>
</reference>
<proteinExistence type="predicted"/>
<evidence type="ECO:0008006" key="4">
    <source>
        <dbReference type="Google" id="ProtNLM"/>
    </source>
</evidence>
<name>A0ABQ5Q5C9_9BACT</name>
<evidence type="ECO:0000313" key="2">
    <source>
        <dbReference type="EMBL" id="GLH69797.1"/>
    </source>
</evidence>
<organism evidence="2 3">
    <name type="scientific">Geothrix rubra</name>
    <dbReference type="NCBI Taxonomy" id="2927977"/>
    <lineage>
        <taxon>Bacteria</taxon>
        <taxon>Pseudomonadati</taxon>
        <taxon>Acidobacteriota</taxon>
        <taxon>Holophagae</taxon>
        <taxon>Holophagales</taxon>
        <taxon>Holophagaceae</taxon>
        <taxon>Geothrix</taxon>
    </lineage>
</organism>
<evidence type="ECO:0000313" key="3">
    <source>
        <dbReference type="Proteomes" id="UP001165089"/>
    </source>
</evidence>
<dbReference type="PANTHER" id="PTHR37166">
    <property type="entry name" value="PROTEIN FLAG"/>
    <property type="match status" value="1"/>
</dbReference>
<dbReference type="Gene3D" id="3.30.160.170">
    <property type="entry name" value="FlaG-like"/>
    <property type="match status" value="1"/>
</dbReference>
<keyword evidence="3" id="KW-1185">Reference proteome</keyword>
<dbReference type="InterPro" id="IPR035924">
    <property type="entry name" value="FlaG-like_sf"/>
</dbReference>
<dbReference type="Proteomes" id="UP001165089">
    <property type="component" value="Unassembled WGS sequence"/>
</dbReference>
<dbReference type="SUPFAM" id="SSF160214">
    <property type="entry name" value="FlaG-like"/>
    <property type="match status" value="1"/>
</dbReference>
<protein>
    <recommendedName>
        <fullName evidence="4">Flagellar protein FlaG</fullName>
    </recommendedName>
</protein>
<dbReference type="Pfam" id="PF03646">
    <property type="entry name" value="FlaG"/>
    <property type="match status" value="1"/>
</dbReference>
<evidence type="ECO:0000256" key="1">
    <source>
        <dbReference type="SAM" id="MobiDB-lite"/>
    </source>
</evidence>
<dbReference type="RefSeq" id="WP_285723850.1">
    <property type="nucleotide sequence ID" value="NZ_BSDD01000002.1"/>
</dbReference>
<feature type="compositionally biased region" description="Pro residues" evidence="1">
    <location>
        <begin position="14"/>
        <end position="27"/>
    </location>
</feature>
<dbReference type="EMBL" id="BSDD01000002">
    <property type="protein sequence ID" value="GLH69797.1"/>
    <property type="molecule type" value="Genomic_DNA"/>
</dbReference>
<gene>
    <name evidence="2" type="ORF">GETHPA_13300</name>
</gene>
<dbReference type="InterPro" id="IPR005186">
    <property type="entry name" value="FlaG"/>
</dbReference>
<dbReference type="PANTHER" id="PTHR37166:SF1">
    <property type="entry name" value="PROTEIN FLAG"/>
    <property type="match status" value="1"/>
</dbReference>
<feature type="region of interest" description="Disordered" evidence="1">
    <location>
        <begin position="1"/>
        <end position="42"/>
    </location>
</feature>
<sequence length="128" mass="13577">MADQVNLAVSLAPGLPPAGPPAKPNQPLPAQAVPAASDRVPSASAKVPTSAEVNSAAQVFSEFLQQTQPDLVFQVDRATNEPYFKVVDARTRKVIRQVPSEEVLAMAHKLRELSHAMDASGVLVDQQG</sequence>